<reference evidence="7 8" key="1">
    <citation type="journal article" date="2014" name="Genome Announc.">
        <title>Draft Genome Sequence of Streptomyces fradiae ATCC 19609, a Strain Highly Sensitive to Antibiotics.</title>
        <authorList>
            <person name="Bekker O.B."/>
            <person name="Klimina K.M."/>
            <person name="Vatlin A.A."/>
            <person name="Zakharevich N.V."/>
            <person name="Kasianov A.S."/>
            <person name="Danilenko V.N."/>
        </authorList>
    </citation>
    <scope>NUCLEOTIDE SEQUENCE [LARGE SCALE GENOMIC DNA]</scope>
    <source>
        <strain evidence="7 8">ATCC 19609</strain>
    </source>
</reference>
<dbReference type="Gene3D" id="3.30.565.10">
    <property type="entry name" value="Histidine kinase-like ATPase, C-terminal domain"/>
    <property type="match status" value="1"/>
</dbReference>
<dbReference type="GO" id="GO:0000155">
    <property type="term" value="F:phosphorelay sensor kinase activity"/>
    <property type="evidence" value="ECO:0007669"/>
    <property type="project" value="InterPro"/>
</dbReference>
<dbReference type="EMBL" id="JNAD02000018">
    <property type="protein sequence ID" value="RKM91309.1"/>
    <property type="molecule type" value="Genomic_DNA"/>
</dbReference>
<keyword evidence="2 7" id="KW-0418">Kinase</keyword>
<feature type="compositionally biased region" description="Low complexity" evidence="4">
    <location>
        <begin position="401"/>
        <end position="426"/>
    </location>
</feature>
<gene>
    <name evidence="7" type="ORF">SFRA_029155</name>
</gene>
<feature type="region of interest" description="Disordered" evidence="4">
    <location>
        <begin position="319"/>
        <end position="368"/>
    </location>
</feature>
<feature type="compositionally biased region" description="Basic and acidic residues" evidence="4">
    <location>
        <begin position="459"/>
        <end position="469"/>
    </location>
</feature>
<feature type="transmembrane region" description="Helical" evidence="5">
    <location>
        <begin position="94"/>
        <end position="113"/>
    </location>
</feature>
<dbReference type="GO" id="GO:0016020">
    <property type="term" value="C:membrane"/>
    <property type="evidence" value="ECO:0007669"/>
    <property type="project" value="InterPro"/>
</dbReference>
<dbReference type="PANTHER" id="PTHR24421">
    <property type="entry name" value="NITRATE/NITRITE SENSOR PROTEIN NARX-RELATED"/>
    <property type="match status" value="1"/>
</dbReference>
<feature type="compositionally biased region" description="Gly residues" evidence="4">
    <location>
        <begin position="350"/>
        <end position="368"/>
    </location>
</feature>
<evidence type="ECO:0000256" key="3">
    <source>
        <dbReference type="ARBA" id="ARBA00023012"/>
    </source>
</evidence>
<dbReference type="InterPro" id="IPR036890">
    <property type="entry name" value="HATPase_C_sf"/>
</dbReference>
<evidence type="ECO:0000259" key="6">
    <source>
        <dbReference type="Pfam" id="PF07730"/>
    </source>
</evidence>
<keyword evidence="5" id="KW-0472">Membrane</keyword>
<evidence type="ECO:0000313" key="8">
    <source>
        <dbReference type="Proteomes" id="UP000028058"/>
    </source>
</evidence>
<evidence type="ECO:0000256" key="4">
    <source>
        <dbReference type="SAM" id="MobiDB-lite"/>
    </source>
</evidence>
<dbReference type="Proteomes" id="UP000028058">
    <property type="component" value="Unassembled WGS sequence"/>
</dbReference>
<dbReference type="InterPro" id="IPR050482">
    <property type="entry name" value="Sensor_HK_TwoCompSys"/>
</dbReference>
<accession>A0A3R7EKA8</accession>
<feature type="transmembrane region" description="Helical" evidence="5">
    <location>
        <begin position="69"/>
        <end position="88"/>
    </location>
</feature>
<dbReference type="Pfam" id="PF07730">
    <property type="entry name" value="HisKA_3"/>
    <property type="match status" value="1"/>
</dbReference>
<dbReference type="SUPFAM" id="SSF55874">
    <property type="entry name" value="ATPase domain of HSP90 chaperone/DNA topoisomerase II/histidine kinase"/>
    <property type="match status" value="1"/>
</dbReference>
<keyword evidence="1" id="KW-0808">Transferase</keyword>
<dbReference type="InterPro" id="IPR011712">
    <property type="entry name" value="Sig_transdc_His_kin_sub3_dim/P"/>
</dbReference>
<keyword evidence="8" id="KW-1185">Reference proteome</keyword>
<dbReference type="OrthoDB" id="5241784at2"/>
<feature type="transmembrane region" description="Helical" evidence="5">
    <location>
        <begin position="30"/>
        <end position="48"/>
    </location>
</feature>
<dbReference type="Gene3D" id="1.20.5.1930">
    <property type="match status" value="1"/>
</dbReference>
<dbReference type="PANTHER" id="PTHR24421:SF63">
    <property type="entry name" value="SENSOR HISTIDINE KINASE DESK"/>
    <property type="match status" value="1"/>
</dbReference>
<proteinExistence type="predicted"/>
<keyword evidence="3" id="KW-0902">Two-component regulatory system</keyword>
<name>A0A3R7EKA8_9ACTN</name>
<keyword evidence="5" id="KW-1133">Transmembrane helix</keyword>
<feature type="transmembrane region" description="Helical" evidence="5">
    <location>
        <begin position="120"/>
        <end position="137"/>
    </location>
</feature>
<evidence type="ECO:0000256" key="5">
    <source>
        <dbReference type="SAM" id="Phobius"/>
    </source>
</evidence>
<evidence type="ECO:0000256" key="2">
    <source>
        <dbReference type="ARBA" id="ARBA00022777"/>
    </source>
</evidence>
<keyword evidence="5" id="KW-0812">Transmembrane</keyword>
<evidence type="ECO:0000256" key="1">
    <source>
        <dbReference type="ARBA" id="ARBA00022679"/>
    </source>
</evidence>
<dbReference type="GO" id="GO:0046983">
    <property type="term" value="F:protein dimerization activity"/>
    <property type="evidence" value="ECO:0007669"/>
    <property type="project" value="InterPro"/>
</dbReference>
<evidence type="ECO:0000313" key="7">
    <source>
        <dbReference type="EMBL" id="RKM91309.1"/>
    </source>
</evidence>
<organism evidence="7 8">
    <name type="scientific">Streptomyces xinghaiensis</name>
    <dbReference type="NCBI Taxonomy" id="1038928"/>
    <lineage>
        <taxon>Bacteria</taxon>
        <taxon>Bacillati</taxon>
        <taxon>Actinomycetota</taxon>
        <taxon>Actinomycetes</taxon>
        <taxon>Kitasatosporales</taxon>
        <taxon>Streptomycetaceae</taxon>
        <taxon>Streptomyces</taxon>
    </lineage>
</organism>
<feature type="domain" description="Signal transduction histidine kinase subgroup 3 dimerisation and phosphoacceptor" evidence="6">
    <location>
        <begin position="190"/>
        <end position="257"/>
    </location>
</feature>
<sequence>MVWLIPPYTLFLLAATASRGLGGAVENGAAVLLALVAPAQAVSAVRLLRRGIDQYRGLGTVPRGETVAGAALMTAALVPVAVLAAGDALGDDGLPVLLASLTVIPFLAPYALLAPLRTVVLVEAGWVAAVLAGFAAAGADRPLLAGTALGLVFSCSWSAFTVRCSAWMLAVMYELEESRTVQARLAVAEERLRFARDMHDVMGRNLAVIALKSELAAQLTRRGSAAAVDQMVEVQRIAQESQREVREVVRGYREADLHTELVGAGAVLRSAGIDCRIDDRHPGGLSPEARSALGWVVREGTTNVLRHAEARHCAIRVRPGRAPDGGRTTVLVMENDGVPDGGPGGPPRPDGGGPGTVPGANGGAGSGLAGLRQRLAEAGGTVTAGPLAGCGFRLTAEVPDGVTAPGGPETGAAAGTGTGADTEAGVRSVDGESSGRPPAGTGPGRTWSFRLRADRRRPRWDGRGTEGTR</sequence>
<comment type="caution">
    <text evidence="7">The sequence shown here is derived from an EMBL/GenBank/DDBJ whole genome shotgun (WGS) entry which is preliminary data.</text>
</comment>
<dbReference type="AlphaFoldDB" id="A0A3R7EKA8"/>
<feature type="region of interest" description="Disordered" evidence="4">
    <location>
        <begin position="400"/>
        <end position="469"/>
    </location>
</feature>
<protein>
    <submittedName>
        <fullName evidence="7">Histidine kinase</fullName>
    </submittedName>
</protein>